<keyword evidence="2" id="KW-0812">Transmembrane</keyword>
<feature type="compositionally biased region" description="Polar residues" evidence="1">
    <location>
        <begin position="274"/>
        <end position="289"/>
    </location>
</feature>
<keyword evidence="2" id="KW-1133">Transmembrane helix</keyword>
<feature type="compositionally biased region" description="Basic and acidic residues" evidence="1">
    <location>
        <begin position="241"/>
        <end position="255"/>
    </location>
</feature>
<dbReference type="Proteomes" id="UP001589609">
    <property type="component" value="Unassembled WGS sequence"/>
</dbReference>
<evidence type="ECO:0000313" key="4">
    <source>
        <dbReference type="EMBL" id="MFB9760960.1"/>
    </source>
</evidence>
<accession>A0ABV5WK64</accession>
<dbReference type="CDD" id="cd12797">
    <property type="entry name" value="M23_peptidase"/>
    <property type="match status" value="1"/>
</dbReference>
<dbReference type="InterPro" id="IPR016047">
    <property type="entry name" value="M23ase_b-sheet_dom"/>
</dbReference>
<evidence type="ECO:0000256" key="1">
    <source>
        <dbReference type="SAM" id="MobiDB-lite"/>
    </source>
</evidence>
<keyword evidence="5" id="KW-1185">Reference proteome</keyword>
<gene>
    <name evidence="4" type="ORF">ACFFMS_22050</name>
</gene>
<dbReference type="RefSeq" id="WP_379951232.1">
    <property type="nucleotide sequence ID" value="NZ_JBHMAF010000180.1"/>
</dbReference>
<feature type="domain" description="M23ase beta-sheet core" evidence="3">
    <location>
        <begin position="116"/>
        <end position="213"/>
    </location>
</feature>
<protein>
    <submittedName>
        <fullName evidence="4">Peptidoglycan DD-metalloendopeptidase family protein</fullName>
    </submittedName>
</protein>
<proteinExistence type="predicted"/>
<feature type="compositionally biased region" description="Polar residues" evidence="1">
    <location>
        <begin position="228"/>
        <end position="240"/>
    </location>
</feature>
<dbReference type="SUPFAM" id="SSF51261">
    <property type="entry name" value="Duplicated hybrid motif"/>
    <property type="match status" value="1"/>
</dbReference>
<evidence type="ECO:0000259" key="3">
    <source>
        <dbReference type="Pfam" id="PF01551"/>
    </source>
</evidence>
<dbReference type="PANTHER" id="PTHR21666:SF291">
    <property type="entry name" value="STAGE II SPORULATION PROTEIN Q"/>
    <property type="match status" value="1"/>
</dbReference>
<comment type="caution">
    <text evidence="4">The sequence shown here is derived from an EMBL/GenBank/DDBJ whole genome shotgun (WGS) entry which is preliminary data.</text>
</comment>
<feature type="transmembrane region" description="Helical" evidence="2">
    <location>
        <begin position="21"/>
        <end position="41"/>
    </location>
</feature>
<name>A0ABV5WK64_9BACI</name>
<organism evidence="4 5">
    <name type="scientific">Ectobacillus funiculus</name>
    <dbReference type="NCBI Taxonomy" id="137993"/>
    <lineage>
        <taxon>Bacteria</taxon>
        <taxon>Bacillati</taxon>
        <taxon>Bacillota</taxon>
        <taxon>Bacilli</taxon>
        <taxon>Bacillales</taxon>
        <taxon>Bacillaceae</taxon>
        <taxon>Ectobacillus</taxon>
    </lineage>
</organism>
<dbReference type="EMBL" id="JBHMAF010000180">
    <property type="protein sequence ID" value="MFB9760960.1"/>
    <property type="molecule type" value="Genomic_DNA"/>
</dbReference>
<dbReference type="InterPro" id="IPR011055">
    <property type="entry name" value="Dup_hybrid_motif"/>
</dbReference>
<dbReference type="Pfam" id="PF01551">
    <property type="entry name" value="Peptidase_M23"/>
    <property type="match status" value="1"/>
</dbReference>
<sequence length="289" mass="31305">MRDGEKKQSSRKVVRLFQKRWVFPTLYIACAAIILTAALWYQAAKDPKQFSQKPSAPYSSQQENPTISVTSPSEIVKMPVADADQVVVKTKFYDDKAKAKEQEEALVFYNNTYSANTGIDLAAKDGSAFDVTAAVSGTVTKAEKDALLGYVVTVESGNGISTFYQSLGKLQVAQGDTVSQGDVLGKAGMNELNKDAGNHVHFEIRKDNVAVNPESYFEKSVADIKVEQASTEAKENSTQPAEEKQPAKDEKKQTEGDSTSSDNSKKQTTEEDASSQSDTSSEAGDSTTP</sequence>
<feature type="region of interest" description="Disordered" evidence="1">
    <location>
        <begin position="228"/>
        <end position="289"/>
    </location>
</feature>
<dbReference type="InterPro" id="IPR050570">
    <property type="entry name" value="Cell_wall_metabolism_enzyme"/>
</dbReference>
<dbReference type="Gene3D" id="2.70.70.10">
    <property type="entry name" value="Glucose Permease (Domain IIA)"/>
    <property type="match status" value="1"/>
</dbReference>
<evidence type="ECO:0000313" key="5">
    <source>
        <dbReference type="Proteomes" id="UP001589609"/>
    </source>
</evidence>
<keyword evidence="2" id="KW-0472">Membrane</keyword>
<evidence type="ECO:0000256" key="2">
    <source>
        <dbReference type="SAM" id="Phobius"/>
    </source>
</evidence>
<reference evidence="4 5" key="1">
    <citation type="submission" date="2024-09" db="EMBL/GenBank/DDBJ databases">
        <authorList>
            <person name="Sun Q."/>
            <person name="Mori K."/>
        </authorList>
    </citation>
    <scope>NUCLEOTIDE SEQUENCE [LARGE SCALE GENOMIC DNA]</scope>
    <source>
        <strain evidence="4 5">JCM 11201</strain>
    </source>
</reference>
<dbReference type="PANTHER" id="PTHR21666">
    <property type="entry name" value="PEPTIDASE-RELATED"/>
    <property type="match status" value="1"/>
</dbReference>